<dbReference type="SUPFAM" id="SSF47699">
    <property type="entry name" value="Bifunctional inhibitor/lipid-transfer protein/seed storage 2S albumin"/>
    <property type="match status" value="1"/>
</dbReference>
<accession>A0A4D6KKX2</accession>
<keyword evidence="2" id="KW-0732">Signal</keyword>
<dbReference type="EMBL" id="CP039345">
    <property type="protein sequence ID" value="QCD77255.1"/>
    <property type="molecule type" value="Genomic_DNA"/>
</dbReference>
<feature type="chain" id="PRO_5020032320" evidence="2">
    <location>
        <begin position="26"/>
        <end position="106"/>
    </location>
</feature>
<evidence type="ECO:0000259" key="3">
    <source>
        <dbReference type="Pfam" id="PF14547"/>
    </source>
</evidence>
<dbReference type="Gramene" id="Vigun06g150600.1.v1.2">
    <property type="protein sequence ID" value="Vigun06g150600.1.v1.2.CDS.1"/>
    <property type="gene ID" value="Vigun06g150600.v1.2"/>
</dbReference>
<dbReference type="OrthoDB" id="1421092at2759"/>
<evidence type="ECO:0000256" key="1">
    <source>
        <dbReference type="ARBA" id="ARBA00008965"/>
    </source>
</evidence>
<organism evidence="4 5">
    <name type="scientific">Vigna unguiculata</name>
    <name type="common">Cowpea</name>
    <dbReference type="NCBI Taxonomy" id="3917"/>
    <lineage>
        <taxon>Eukaryota</taxon>
        <taxon>Viridiplantae</taxon>
        <taxon>Streptophyta</taxon>
        <taxon>Embryophyta</taxon>
        <taxon>Tracheophyta</taxon>
        <taxon>Spermatophyta</taxon>
        <taxon>Magnoliopsida</taxon>
        <taxon>eudicotyledons</taxon>
        <taxon>Gunneridae</taxon>
        <taxon>Pentapetalae</taxon>
        <taxon>rosids</taxon>
        <taxon>fabids</taxon>
        <taxon>Fabales</taxon>
        <taxon>Fabaceae</taxon>
        <taxon>Papilionoideae</taxon>
        <taxon>50 kb inversion clade</taxon>
        <taxon>NPAAA clade</taxon>
        <taxon>indigoferoid/millettioid clade</taxon>
        <taxon>Phaseoleae</taxon>
        <taxon>Vigna</taxon>
    </lineage>
</organism>
<reference evidence="4 5" key="1">
    <citation type="submission" date="2019-04" db="EMBL/GenBank/DDBJ databases">
        <title>An improved genome assembly and genetic linkage map for asparagus bean, Vigna unguiculata ssp. sesquipedialis.</title>
        <authorList>
            <person name="Xia Q."/>
            <person name="Zhang R."/>
            <person name="Dong Y."/>
        </authorList>
    </citation>
    <scope>NUCLEOTIDE SEQUENCE [LARGE SCALE GENOMIC DNA]</scope>
    <source>
        <tissue evidence="4">Leaf</tissue>
    </source>
</reference>
<keyword evidence="5" id="KW-1185">Reference proteome</keyword>
<dbReference type="Pfam" id="PF14547">
    <property type="entry name" value="Hydrophob_seed"/>
    <property type="match status" value="1"/>
</dbReference>
<name>A0A4D6KKX2_VIGUN</name>
<sequence length="106" mass="11362">MGSKSVPSIALFLSLNVLLFSMVSCNTPAPAKCPDMKICKSAFAPPFKPDPNCCPLLGGLTDNDAAVCICSFVNLTFGSTIYQDILVNALLRACARKETTNHCKFE</sequence>
<feature type="signal peptide" evidence="2">
    <location>
        <begin position="1"/>
        <end position="25"/>
    </location>
</feature>
<comment type="similarity">
    <text evidence="1">Belongs to the plant LTP family. PEARLI1 subfamily.</text>
</comment>
<dbReference type="AlphaFoldDB" id="A0A4D6KKX2"/>
<dbReference type="InterPro" id="IPR027923">
    <property type="entry name" value="Hydrophob_seed_dom"/>
</dbReference>
<dbReference type="PROSITE" id="PS51257">
    <property type="entry name" value="PROKAR_LIPOPROTEIN"/>
    <property type="match status" value="1"/>
</dbReference>
<protein>
    <submittedName>
        <fullName evidence="4">Hydrophobic seed protein</fullName>
    </submittedName>
</protein>
<dbReference type="InterPro" id="IPR036312">
    <property type="entry name" value="Bifun_inhib/LTP/seed_sf"/>
</dbReference>
<gene>
    <name evidence="4" type="ORF">DEO72_LG1g877</name>
</gene>
<evidence type="ECO:0000256" key="2">
    <source>
        <dbReference type="SAM" id="SignalP"/>
    </source>
</evidence>
<evidence type="ECO:0000313" key="4">
    <source>
        <dbReference type="EMBL" id="QCD77255.1"/>
    </source>
</evidence>
<dbReference type="Proteomes" id="UP000501690">
    <property type="component" value="Linkage Group LG1"/>
</dbReference>
<dbReference type="Gene3D" id="1.10.110.10">
    <property type="entry name" value="Plant lipid-transfer and hydrophobic proteins"/>
    <property type="match status" value="1"/>
</dbReference>
<feature type="domain" description="Hydrophobic seed protein" evidence="3">
    <location>
        <begin position="52"/>
        <end position="97"/>
    </location>
</feature>
<proteinExistence type="inferred from homology"/>
<evidence type="ECO:0000313" key="5">
    <source>
        <dbReference type="Proteomes" id="UP000501690"/>
    </source>
</evidence>